<dbReference type="FunFam" id="3.30.1490.10:FF:000001">
    <property type="entry name" value="30S ribosomal protein S8"/>
    <property type="match status" value="1"/>
</dbReference>
<comment type="function">
    <text evidence="8">One of the primary rRNA binding proteins, it binds directly to 16S rRNA central domain where it helps coordinate assembly of the platform of the 30S subunit.</text>
</comment>
<dbReference type="AlphaFoldDB" id="A0A176RV06"/>
<keyword evidence="4 8" id="KW-0689">Ribosomal protein</keyword>
<reference evidence="10 11" key="1">
    <citation type="submission" date="2016-05" db="EMBL/GenBank/DDBJ databases">
        <title>Single-cell genome of chain-forming Candidatus Thiomargarita nelsonii and comparison to other large sulfur-oxidizing bacteria.</title>
        <authorList>
            <person name="Winkel M."/>
            <person name="Salman V."/>
            <person name="Woyke T."/>
            <person name="Schulz-Vogt H."/>
            <person name="Richter M."/>
            <person name="Flood B."/>
            <person name="Bailey J."/>
            <person name="Amann R."/>
            <person name="Mussmann M."/>
        </authorList>
    </citation>
    <scope>NUCLEOTIDE SEQUENCE [LARGE SCALE GENOMIC DNA]</scope>
    <source>
        <strain evidence="10 11">THI036</strain>
    </source>
</reference>
<dbReference type="Proteomes" id="UP000076962">
    <property type="component" value="Unassembled WGS sequence"/>
</dbReference>
<dbReference type="GO" id="GO:0005840">
    <property type="term" value="C:ribosome"/>
    <property type="evidence" value="ECO:0007669"/>
    <property type="project" value="UniProtKB-KW"/>
</dbReference>
<evidence type="ECO:0000256" key="8">
    <source>
        <dbReference type="HAMAP-Rule" id="MF_01302"/>
    </source>
</evidence>
<keyword evidence="11" id="KW-1185">Reference proteome</keyword>
<name>A0A176RV06_9GAMM</name>
<comment type="subunit">
    <text evidence="7 8">Part of the 30S ribosomal subunit. Contacts proteins S5 and S12.</text>
</comment>
<comment type="similarity">
    <text evidence="1 8 9">Belongs to the universal ribosomal protein uS8 family.</text>
</comment>
<dbReference type="InterPro" id="IPR047863">
    <property type="entry name" value="Ribosomal_uS8_CS"/>
</dbReference>
<dbReference type="GO" id="GO:0003735">
    <property type="term" value="F:structural constituent of ribosome"/>
    <property type="evidence" value="ECO:0007669"/>
    <property type="project" value="InterPro"/>
</dbReference>
<evidence type="ECO:0000256" key="9">
    <source>
        <dbReference type="RuleBase" id="RU003660"/>
    </source>
</evidence>
<gene>
    <name evidence="8" type="primary">rpsH</name>
    <name evidence="10" type="ORF">THIOM_004785</name>
</gene>
<dbReference type="HAMAP" id="MF_01302_B">
    <property type="entry name" value="Ribosomal_uS8_B"/>
    <property type="match status" value="1"/>
</dbReference>
<keyword evidence="5 8" id="KW-0687">Ribonucleoprotein</keyword>
<dbReference type="GO" id="GO:0005737">
    <property type="term" value="C:cytoplasm"/>
    <property type="evidence" value="ECO:0007669"/>
    <property type="project" value="UniProtKB-ARBA"/>
</dbReference>
<dbReference type="Pfam" id="PF00410">
    <property type="entry name" value="Ribosomal_S8"/>
    <property type="match status" value="1"/>
</dbReference>
<dbReference type="Gene3D" id="3.30.1490.10">
    <property type="match status" value="1"/>
</dbReference>
<protein>
    <recommendedName>
        <fullName evidence="6 8">Small ribosomal subunit protein uS8</fullName>
    </recommendedName>
</protein>
<evidence type="ECO:0000256" key="5">
    <source>
        <dbReference type="ARBA" id="ARBA00023274"/>
    </source>
</evidence>
<dbReference type="FunFam" id="3.30.1370.30:FF:000002">
    <property type="entry name" value="30S ribosomal protein S8"/>
    <property type="match status" value="1"/>
</dbReference>
<dbReference type="EMBL" id="LUTY01002746">
    <property type="protein sequence ID" value="OAD19574.1"/>
    <property type="molecule type" value="Genomic_DNA"/>
</dbReference>
<proteinExistence type="inferred from homology"/>
<dbReference type="GO" id="GO:0006412">
    <property type="term" value="P:translation"/>
    <property type="evidence" value="ECO:0007669"/>
    <property type="project" value="UniProtKB-UniRule"/>
</dbReference>
<dbReference type="PANTHER" id="PTHR11758">
    <property type="entry name" value="40S RIBOSOMAL PROTEIN S15A"/>
    <property type="match status" value="1"/>
</dbReference>
<dbReference type="PROSITE" id="PS00053">
    <property type="entry name" value="RIBOSOMAL_S8"/>
    <property type="match status" value="1"/>
</dbReference>
<evidence type="ECO:0000256" key="3">
    <source>
        <dbReference type="ARBA" id="ARBA00022884"/>
    </source>
</evidence>
<evidence type="ECO:0000256" key="2">
    <source>
        <dbReference type="ARBA" id="ARBA00022730"/>
    </source>
</evidence>
<dbReference type="GO" id="GO:0019843">
    <property type="term" value="F:rRNA binding"/>
    <property type="evidence" value="ECO:0007669"/>
    <property type="project" value="UniProtKB-UniRule"/>
</dbReference>
<accession>A0A176RV06</accession>
<evidence type="ECO:0000256" key="6">
    <source>
        <dbReference type="ARBA" id="ARBA00035258"/>
    </source>
</evidence>
<evidence type="ECO:0000256" key="1">
    <source>
        <dbReference type="ARBA" id="ARBA00006471"/>
    </source>
</evidence>
<comment type="caution">
    <text evidence="10">The sequence shown here is derived from an EMBL/GenBank/DDBJ whole genome shotgun (WGS) entry which is preliminary data.</text>
</comment>
<evidence type="ECO:0000256" key="7">
    <source>
        <dbReference type="ARBA" id="ARBA00046740"/>
    </source>
</evidence>
<dbReference type="GO" id="GO:1990904">
    <property type="term" value="C:ribonucleoprotein complex"/>
    <property type="evidence" value="ECO:0007669"/>
    <property type="project" value="UniProtKB-KW"/>
</dbReference>
<sequence>MSMSDPIADLLTRIRNAEAVRKKQVEMPASTVRAGIANLLKEEGYITDYSLSEGVKPVLTIILKYYEGKPVISQLKRVSRPGLRIYKAKDKLPQVLGGLGVAIISTSKGLMTDRQARIEGHGGEVLCFVS</sequence>
<dbReference type="SUPFAM" id="SSF56047">
    <property type="entry name" value="Ribosomal protein S8"/>
    <property type="match status" value="1"/>
</dbReference>
<dbReference type="InterPro" id="IPR035987">
    <property type="entry name" value="Ribosomal_uS8_sf"/>
</dbReference>
<evidence type="ECO:0000256" key="4">
    <source>
        <dbReference type="ARBA" id="ARBA00022980"/>
    </source>
</evidence>
<dbReference type="PATRIC" id="fig|1003181.4.peg.6319"/>
<keyword evidence="3 8" id="KW-0694">RNA-binding</keyword>
<evidence type="ECO:0000313" key="10">
    <source>
        <dbReference type="EMBL" id="OAD19574.1"/>
    </source>
</evidence>
<evidence type="ECO:0000313" key="11">
    <source>
        <dbReference type="Proteomes" id="UP000076962"/>
    </source>
</evidence>
<organism evidence="10 11">
    <name type="scientific">Candidatus Thiomargarita nelsonii</name>
    <dbReference type="NCBI Taxonomy" id="1003181"/>
    <lineage>
        <taxon>Bacteria</taxon>
        <taxon>Pseudomonadati</taxon>
        <taxon>Pseudomonadota</taxon>
        <taxon>Gammaproteobacteria</taxon>
        <taxon>Thiotrichales</taxon>
        <taxon>Thiotrichaceae</taxon>
        <taxon>Thiomargarita</taxon>
    </lineage>
</organism>
<dbReference type="InterPro" id="IPR000630">
    <property type="entry name" value="Ribosomal_uS8"/>
</dbReference>
<dbReference type="Gene3D" id="3.30.1370.30">
    <property type="match status" value="1"/>
</dbReference>
<dbReference type="NCBIfam" id="NF001109">
    <property type="entry name" value="PRK00136.1"/>
    <property type="match status" value="1"/>
</dbReference>
<keyword evidence="2 8" id="KW-0699">rRNA-binding</keyword>